<dbReference type="InterPro" id="IPR050319">
    <property type="entry name" value="ABC_transp_ATP-bind"/>
</dbReference>
<dbReference type="GO" id="GO:0005524">
    <property type="term" value="F:ATP binding"/>
    <property type="evidence" value="ECO:0007669"/>
    <property type="project" value="UniProtKB-KW"/>
</dbReference>
<keyword evidence="2" id="KW-0547">Nucleotide-binding</keyword>
<evidence type="ECO:0000259" key="4">
    <source>
        <dbReference type="PROSITE" id="PS50893"/>
    </source>
</evidence>
<dbReference type="PROSITE" id="PS00211">
    <property type="entry name" value="ABC_TRANSPORTER_1"/>
    <property type="match status" value="1"/>
</dbReference>
<dbReference type="PANTHER" id="PTHR43776">
    <property type="entry name" value="TRANSPORT ATP-BINDING PROTEIN"/>
    <property type="match status" value="1"/>
</dbReference>
<dbReference type="InterPro" id="IPR017871">
    <property type="entry name" value="ABC_transporter-like_CS"/>
</dbReference>
<dbReference type="OrthoDB" id="9802264at2"/>
<keyword evidence="1" id="KW-0813">Transport</keyword>
<evidence type="ECO:0000256" key="3">
    <source>
        <dbReference type="ARBA" id="ARBA00022840"/>
    </source>
</evidence>
<accession>A0A268EXN9</accession>
<evidence type="ECO:0000256" key="2">
    <source>
        <dbReference type="ARBA" id="ARBA00022741"/>
    </source>
</evidence>
<dbReference type="InterPro" id="IPR027417">
    <property type="entry name" value="P-loop_NTPase"/>
</dbReference>
<dbReference type="InterPro" id="IPR003593">
    <property type="entry name" value="AAA+_ATPase"/>
</dbReference>
<dbReference type="SUPFAM" id="SSF52540">
    <property type="entry name" value="P-loop containing nucleoside triphosphate hydrolases"/>
    <property type="match status" value="1"/>
</dbReference>
<dbReference type="Pfam" id="PF00005">
    <property type="entry name" value="ABC_tran"/>
    <property type="match status" value="1"/>
</dbReference>
<dbReference type="Gene3D" id="3.40.50.300">
    <property type="entry name" value="P-loop containing nucleotide triphosphate hydrolases"/>
    <property type="match status" value="1"/>
</dbReference>
<evidence type="ECO:0000313" key="6">
    <source>
        <dbReference type="Proteomes" id="UP000215596"/>
    </source>
</evidence>
<dbReference type="GO" id="GO:0055085">
    <property type="term" value="P:transmembrane transport"/>
    <property type="evidence" value="ECO:0007669"/>
    <property type="project" value="UniProtKB-ARBA"/>
</dbReference>
<dbReference type="InterPro" id="IPR003439">
    <property type="entry name" value="ABC_transporter-like_ATP-bd"/>
</dbReference>
<dbReference type="GO" id="GO:0016887">
    <property type="term" value="F:ATP hydrolysis activity"/>
    <property type="evidence" value="ECO:0007669"/>
    <property type="project" value="InterPro"/>
</dbReference>
<dbReference type="SMART" id="SM00382">
    <property type="entry name" value="AAA"/>
    <property type="match status" value="1"/>
</dbReference>
<keyword evidence="3" id="KW-0067">ATP-binding</keyword>
<sequence length="263" mass="28667">MSSNPPLIEVKGLSKSFALPRPVLWKPAQALQVLRDIHLTIQEGEIVGLVGESGSGKSTLGECIGGLQTAPPGTIKFRGTALEQLQGAGLKEYQRSVQYVFQDPVETLNPRYTVEQIIAEPIRAAGLVKQPKDIREAVEQLLQDVGLDAAYMKSRPAQLSGGQCQRVAIARALSTKPALLICDEAVSALDLSVQATILNLLGELRRKYRISQLFISHDLHVVKYLADRVAVIHQGTIVESGHTEHVFKHPEHAYTQSLISSAL</sequence>
<dbReference type="RefSeq" id="WP_095264600.1">
    <property type="nucleotide sequence ID" value="NZ_NPBY01000027.1"/>
</dbReference>
<dbReference type="PROSITE" id="PS50893">
    <property type="entry name" value="ABC_TRANSPORTER_2"/>
    <property type="match status" value="1"/>
</dbReference>
<reference evidence="5 6" key="1">
    <citation type="submission" date="2017-07" db="EMBL/GenBank/DDBJ databases">
        <title>Isolation and whole genome analysis of endospore-forming bacteria from heroin.</title>
        <authorList>
            <person name="Kalinowski J."/>
            <person name="Ahrens B."/>
            <person name="Al-Dilaimi A."/>
            <person name="Winkler A."/>
            <person name="Wibberg D."/>
            <person name="Schleenbecker U."/>
            <person name="Ruckert C."/>
            <person name="Wolfel R."/>
            <person name="Grass G."/>
        </authorList>
    </citation>
    <scope>NUCLEOTIDE SEQUENCE [LARGE SCALE GENOMIC DNA]</scope>
    <source>
        <strain evidence="5 6">7537-G1</strain>
    </source>
</reference>
<dbReference type="EMBL" id="NPBY01000027">
    <property type="protein sequence ID" value="PAD77886.1"/>
    <property type="molecule type" value="Genomic_DNA"/>
</dbReference>
<protein>
    <recommendedName>
        <fullName evidence="4">ABC transporter domain-containing protein</fullName>
    </recommendedName>
</protein>
<evidence type="ECO:0000256" key="1">
    <source>
        <dbReference type="ARBA" id="ARBA00022448"/>
    </source>
</evidence>
<name>A0A268EXN9_9BACL</name>
<evidence type="ECO:0000313" key="5">
    <source>
        <dbReference type="EMBL" id="PAD77886.1"/>
    </source>
</evidence>
<comment type="caution">
    <text evidence="5">The sequence shown here is derived from an EMBL/GenBank/DDBJ whole genome shotgun (WGS) entry which is preliminary data.</text>
</comment>
<dbReference type="AlphaFoldDB" id="A0A268EXN9"/>
<dbReference type="CDD" id="cd03257">
    <property type="entry name" value="ABC_NikE_OppD_transporters"/>
    <property type="match status" value="1"/>
</dbReference>
<proteinExistence type="predicted"/>
<dbReference type="Proteomes" id="UP000215596">
    <property type="component" value="Unassembled WGS sequence"/>
</dbReference>
<feature type="domain" description="ABC transporter" evidence="4">
    <location>
        <begin position="8"/>
        <end position="259"/>
    </location>
</feature>
<organism evidence="5 6">
    <name type="scientific">Paenibacillus campinasensis</name>
    <dbReference type="NCBI Taxonomy" id="66347"/>
    <lineage>
        <taxon>Bacteria</taxon>
        <taxon>Bacillati</taxon>
        <taxon>Bacillota</taxon>
        <taxon>Bacilli</taxon>
        <taxon>Bacillales</taxon>
        <taxon>Paenibacillaceae</taxon>
        <taxon>Paenibacillus</taxon>
    </lineage>
</organism>
<gene>
    <name evidence="5" type="ORF">CHH67_07765</name>
</gene>